<keyword evidence="2" id="KW-1185">Reference proteome</keyword>
<organism evidence="1 2">
    <name type="scientific">Rhizobium mesoamericanum STM3625</name>
    <dbReference type="NCBI Taxonomy" id="1211777"/>
    <lineage>
        <taxon>Bacteria</taxon>
        <taxon>Pseudomonadati</taxon>
        <taxon>Pseudomonadota</taxon>
        <taxon>Alphaproteobacteria</taxon>
        <taxon>Hyphomicrobiales</taxon>
        <taxon>Rhizobiaceae</taxon>
        <taxon>Rhizobium/Agrobacterium group</taxon>
        <taxon>Rhizobium</taxon>
    </lineage>
</organism>
<name>K0Q071_9HYPH</name>
<dbReference type="Proteomes" id="UP000009319">
    <property type="component" value="Unassembled WGS sequence"/>
</dbReference>
<evidence type="ECO:0000313" key="2">
    <source>
        <dbReference type="Proteomes" id="UP000009319"/>
    </source>
</evidence>
<gene>
    <name evidence="1" type="ORF">BN77_p30110</name>
</gene>
<protein>
    <submittedName>
        <fullName evidence="1">Uncharacterized protein</fullName>
    </submittedName>
</protein>
<evidence type="ECO:0000313" key="1">
    <source>
        <dbReference type="EMBL" id="CCM79678.1"/>
    </source>
</evidence>
<dbReference type="HOGENOM" id="CLU_3029297_0_0_5"/>
<dbReference type="RefSeq" id="WP_007538622.1">
    <property type="nucleotide sequence ID" value="NZ_HF536774.1"/>
</dbReference>
<dbReference type="EMBL" id="CANI01000054">
    <property type="protein sequence ID" value="CCM79678.1"/>
    <property type="molecule type" value="Genomic_DNA"/>
</dbReference>
<proteinExistence type="predicted"/>
<reference evidence="1 2" key="1">
    <citation type="journal article" date="2013" name="Genome Announc.">
        <title>Draft Genome Sequence of Rhizobium mesoamericanum STM3625, a Nitrogen-Fixing Symbiont of Mimosa pudica Isolated in French Guiana (South America).</title>
        <authorList>
            <person name="Moulin L."/>
            <person name="Mornico D."/>
            <person name="Melkonian R."/>
            <person name="Klonowska A."/>
        </authorList>
    </citation>
    <scope>NUCLEOTIDE SEQUENCE [LARGE SCALE GENOMIC DNA]</scope>
    <source>
        <strain evidence="1 2">STM3625</strain>
    </source>
</reference>
<dbReference type="AlphaFoldDB" id="K0Q071"/>
<sequence>MDLDVVLVPDAMTIIETVKMNGVDPQAYIARRSGRNLRDDLDGTVVSRTVANLAA</sequence>
<comment type="caution">
    <text evidence="1">The sequence shown here is derived from an EMBL/GenBank/DDBJ whole genome shotgun (WGS) entry which is preliminary data.</text>
</comment>
<accession>K0Q071</accession>